<dbReference type="Pfam" id="PF07717">
    <property type="entry name" value="OB_NTP_bind"/>
    <property type="match status" value="1"/>
</dbReference>
<feature type="region of interest" description="Disordered" evidence="10">
    <location>
        <begin position="1"/>
        <end position="28"/>
    </location>
</feature>
<evidence type="ECO:0000256" key="5">
    <source>
        <dbReference type="ARBA" id="ARBA00022801"/>
    </source>
</evidence>
<dbReference type="SMART" id="SM00847">
    <property type="entry name" value="HA2"/>
    <property type="match status" value="1"/>
</dbReference>
<reference evidence="13 14" key="1">
    <citation type="journal article" date="2018" name="PLoS ONE">
        <title>The draft genome of Kipferlia bialata reveals reductive genome evolution in fornicate parasites.</title>
        <authorList>
            <person name="Tanifuji G."/>
            <person name="Takabayashi S."/>
            <person name="Kume K."/>
            <person name="Takagi M."/>
            <person name="Nakayama T."/>
            <person name="Kamikawa R."/>
            <person name="Inagaki Y."/>
            <person name="Hashimoto T."/>
        </authorList>
    </citation>
    <scope>NUCLEOTIDE SEQUENCE [LARGE SCALE GENOMIC DNA]</scope>
    <source>
        <strain evidence="13">NY0173</strain>
    </source>
</reference>
<evidence type="ECO:0000256" key="7">
    <source>
        <dbReference type="ARBA" id="ARBA00023187"/>
    </source>
</evidence>
<dbReference type="GO" id="GO:0005524">
    <property type="term" value="F:ATP binding"/>
    <property type="evidence" value="ECO:0007669"/>
    <property type="project" value="UniProtKB-KW"/>
</dbReference>
<dbReference type="InterPro" id="IPR036534">
    <property type="entry name" value="GAR_dom_sf"/>
</dbReference>
<dbReference type="Gene3D" id="1.20.120.1080">
    <property type="match status" value="1"/>
</dbReference>
<feature type="region of interest" description="Disordered" evidence="10">
    <location>
        <begin position="867"/>
        <end position="1088"/>
    </location>
</feature>
<dbReference type="GO" id="GO:0003724">
    <property type="term" value="F:RNA helicase activity"/>
    <property type="evidence" value="ECO:0007669"/>
    <property type="project" value="UniProtKB-EC"/>
</dbReference>
<dbReference type="SUPFAM" id="SSF52540">
    <property type="entry name" value="P-loop containing nucleoside triphosphate hydrolases"/>
    <property type="match status" value="1"/>
</dbReference>
<dbReference type="FunFam" id="3.40.50.300:FF:000007">
    <property type="entry name" value="Pre-mRNA-splicing factor ATP-dependent RNA helicase"/>
    <property type="match status" value="1"/>
</dbReference>
<dbReference type="Pfam" id="PF04408">
    <property type="entry name" value="WHD_HA2"/>
    <property type="match status" value="1"/>
</dbReference>
<dbReference type="CDD" id="cd18791">
    <property type="entry name" value="SF2_C_RHA"/>
    <property type="match status" value="1"/>
</dbReference>
<feature type="compositionally biased region" description="Basic and acidic residues" evidence="10">
    <location>
        <begin position="1"/>
        <end position="12"/>
    </location>
</feature>
<dbReference type="InterPro" id="IPR001650">
    <property type="entry name" value="Helicase_C-like"/>
</dbReference>
<evidence type="ECO:0000256" key="8">
    <source>
        <dbReference type="ARBA" id="ARBA00023242"/>
    </source>
</evidence>
<dbReference type="GO" id="GO:0006397">
    <property type="term" value="P:mRNA processing"/>
    <property type="evidence" value="ECO:0007669"/>
    <property type="project" value="UniProtKB-KW"/>
</dbReference>
<dbReference type="InterPro" id="IPR007502">
    <property type="entry name" value="Helicase-assoc_dom"/>
</dbReference>
<dbReference type="GO" id="GO:0008017">
    <property type="term" value="F:microtubule binding"/>
    <property type="evidence" value="ECO:0007669"/>
    <property type="project" value="InterPro"/>
</dbReference>
<keyword evidence="7" id="KW-0508">mRNA splicing</keyword>
<dbReference type="SUPFAM" id="SSF143575">
    <property type="entry name" value="GAS2 domain-like"/>
    <property type="match status" value="1"/>
</dbReference>
<evidence type="ECO:0000256" key="10">
    <source>
        <dbReference type="SAM" id="MobiDB-lite"/>
    </source>
</evidence>
<dbReference type="GO" id="GO:0003723">
    <property type="term" value="F:RNA binding"/>
    <property type="evidence" value="ECO:0007669"/>
    <property type="project" value="TreeGrafter"/>
</dbReference>
<dbReference type="OrthoDB" id="10253254at2759"/>
<dbReference type="Proteomes" id="UP000265618">
    <property type="component" value="Unassembled WGS sequence"/>
</dbReference>
<proteinExistence type="predicted"/>
<dbReference type="InterPro" id="IPR002464">
    <property type="entry name" value="DNA/RNA_helicase_DEAH_CS"/>
</dbReference>
<dbReference type="InterPro" id="IPR011709">
    <property type="entry name" value="DEAD-box_helicase_OB_fold"/>
</dbReference>
<dbReference type="Pfam" id="PF00270">
    <property type="entry name" value="DEAD"/>
    <property type="match status" value="1"/>
</dbReference>
<comment type="subcellular location">
    <subcellularLocation>
        <location evidence="1">Nucleus</location>
    </subcellularLocation>
</comment>
<dbReference type="PROSITE" id="PS51194">
    <property type="entry name" value="HELICASE_CTER"/>
    <property type="match status" value="1"/>
</dbReference>
<evidence type="ECO:0000256" key="3">
    <source>
        <dbReference type="ARBA" id="ARBA00022664"/>
    </source>
</evidence>
<feature type="compositionally biased region" description="Basic and acidic residues" evidence="10">
    <location>
        <begin position="1050"/>
        <end position="1059"/>
    </location>
</feature>
<evidence type="ECO:0000256" key="4">
    <source>
        <dbReference type="ARBA" id="ARBA00022741"/>
    </source>
</evidence>
<dbReference type="EMBL" id="BDIP01000256">
    <property type="protein sequence ID" value="GIQ80862.1"/>
    <property type="molecule type" value="Genomic_DNA"/>
</dbReference>
<dbReference type="Gene3D" id="3.40.50.300">
    <property type="entry name" value="P-loop containing nucleotide triphosphate hydrolases"/>
    <property type="match status" value="2"/>
</dbReference>
<feature type="domain" description="Helicase C-terminal" evidence="12">
    <location>
        <begin position="390"/>
        <end position="570"/>
    </location>
</feature>
<keyword evidence="14" id="KW-1185">Reference proteome</keyword>
<dbReference type="Pfam" id="PF00271">
    <property type="entry name" value="Helicase_C"/>
    <property type="match status" value="1"/>
</dbReference>
<evidence type="ECO:0000256" key="1">
    <source>
        <dbReference type="ARBA" id="ARBA00004123"/>
    </source>
</evidence>
<evidence type="ECO:0000259" key="11">
    <source>
        <dbReference type="PROSITE" id="PS51192"/>
    </source>
</evidence>
<feature type="compositionally biased region" description="Basic and acidic residues" evidence="10">
    <location>
        <begin position="880"/>
        <end position="891"/>
    </location>
</feature>
<evidence type="ECO:0000313" key="13">
    <source>
        <dbReference type="EMBL" id="GIQ80862.1"/>
    </source>
</evidence>
<name>A0A9K3GFH1_9EUKA</name>
<dbReference type="GO" id="GO:0016787">
    <property type="term" value="F:hydrolase activity"/>
    <property type="evidence" value="ECO:0007669"/>
    <property type="project" value="UniProtKB-KW"/>
</dbReference>
<keyword evidence="6" id="KW-0067">ATP-binding</keyword>
<sequence>VRIARARAEQQAEKAASVAGEEARKVASERRERMEALRDGMDDRRLQSRQDYLAKRVETQAMELKAEIADEHMLFDAALLTEKELADRKAQEERLAMIERYQKERELAGRDIYVVPEGHVEQGEAHDQAEDQWERDKLAHGRAQDELSRKAGELLLDMDQIRFVALETIAGSEETLSKESLREKEAAQQKKTMKQQKEGLPIFQLRDTLLDAVRENQVIVLVGETGCGKTTQVMQYLVEDGYAKKGCLVCTQPRRVAAMSVAARVAQEMNCGLGSEVGYQVRFEDRTSKRTILKYVTDGMLLREFLVSPDLENYSVVMLDEAHERTIATDILIGLLKDLCKARPDLRVIISSATLNAAKFADHFDCPVFQVSGRHFPIEIFYTPAPESHYIDATIVTALQIHGTQPKGDILIFLTGQHEIEETCKQITKRARKLPKSKGELLVYPLYSALPAAAQQKIFDPTPEGARKVVVSTNIAETSITIPGVVYVIDSGLVKQTAFNHQTGSESLVVVPESRASARQRSGRGGRVSAGKCFRIFTASSYQHDLDESTPPEIQRSCLSATVLLLLSAGIGSLMTFDFLDPPPHRSIAHAFEELYALGALSTQGDLTALGRRMAELPLNPCESRALLAASEYGVLGEVLTVIAMLNCQSQVFLSSQDQKVDAETAKKRFYHESGDHIMLLNIFNTWRESNFSEAWANRNFIQYKALDRARDVREQLEGTCDRMGLVVKENKTLDWAKVVKSILKGFCYNTASLSKQGYRTMLRSKLSVKMHPESSLNKAMVQYVMYHQMVFTTQQFLRTRAVLVDLRCPVRIDIQRVSQDVYLVDRRLRLRLINGQVLVRQGGGGAALSGYLRDLYAPFYLTSQDNLESPGLKAPKGMGRREEREREREAAPPGEDAPLYEPIPEHDEYEDREGEREREAVDMEGEGESARHHPEAPVQEREHRGRDVRRVREQRQPARAERQPHVSDVHSRVFGDRSRPAKVNSNHAPARSSVSVKSPPKQSHPTRVHASSAAAQAASQQRQPRRRIGGVMRAPALNSPAPLRRRRDRRGEREREAAQAEGESAALKERKRRAFMRQMQLRGQQEK</sequence>
<comment type="catalytic activity">
    <reaction evidence="9">
        <text>ATP + H2O = ADP + phosphate + H(+)</text>
        <dbReference type="Rhea" id="RHEA:13065"/>
        <dbReference type="ChEBI" id="CHEBI:15377"/>
        <dbReference type="ChEBI" id="CHEBI:15378"/>
        <dbReference type="ChEBI" id="CHEBI:30616"/>
        <dbReference type="ChEBI" id="CHEBI:43474"/>
        <dbReference type="ChEBI" id="CHEBI:456216"/>
        <dbReference type="EC" id="3.6.4.13"/>
    </reaction>
</comment>
<feature type="compositionally biased region" description="Low complexity" evidence="10">
    <location>
        <begin position="1011"/>
        <end position="1023"/>
    </location>
</feature>
<organism evidence="13 14">
    <name type="scientific">Kipferlia bialata</name>
    <dbReference type="NCBI Taxonomy" id="797122"/>
    <lineage>
        <taxon>Eukaryota</taxon>
        <taxon>Metamonada</taxon>
        <taxon>Carpediemonas-like organisms</taxon>
        <taxon>Kipferlia</taxon>
    </lineage>
</organism>
<keyword evidence="3" id="KW-0507">mRNA processing</keyword>
<feature type="compositionally biased region" description="Basic and acidic residues" evidence="10">
    <location>
        <begin position="929"/>
        <end position="980"/>
    </location>
</feature>
<feature type="domain" description="Helicase ATP-binding" evidence="11">
    <location>
        <begin position="210"/>
        <end position="373"/>
    </location>
</feature>
<evidence type="ECO:0000256" key="9">
    <source>
        <dbReference type="ARBA" id="ARBA00047984"/>
    </source>
</evidence>
<keyword evidence="8" id="KW-0539">Nucleus</keyword>
<dbReference type="AlphaFoldDB" id="A0A9K3GFH1"/>
<feature type="compositionally biased region" description="Low complexity" evidence="10">
    <location>
        <begin position="993"/>
        <end position="1002"/>
    </location>
</feature>
<dbReference type="GO" id="GO:0071006">
    <property type="term" value="C:U2-type catalytic step 1 spliceosome"/>
    <property type="evidence" value="ECO:0007669"/>
    <property type="project" value="UniProtKB-ARBA"/>
</dbReference>
<dbReference type="InterPro" id="IPR011545">
    <property type="entry name" value="DEAD/DEAH_box_helicase_dom"/>
</dbReference>
<keyword evidence="4" id="KW-0547">Nucleotide-binding</keyword>
<dbReference type="InterPro" id="IPR027417">
    <property type="entry name" value="P-loop_NTPase"/>
</dbReference>
<accession>A0A9K3GFH1</accession>
<dbReference type="CDD" id="cd17917">
    <property type="entry name" value="DEXHc_RHA-like"/>
    <property type="match status" value="1"/>
</dbReference>
<dbReference type="GO" id="GO:0008380">
    <property type="term" value="P:RNA splicing"/>
    <property type="evidence" value="ECO:0007669"/>
    <property type="project" value="UniProtKB-KW"/>
</dbReference>
<protein>
    <recommendedName>
        <fullName evidence="2">RNA helicase</fullName>
        <ecNumber evidence="2">3.6.4.13</ecNumber>
    </recommendedName>
</protein>
<dbReference type="PANTHER" id="PTHR18934">
    <property type="entry name" value="ATP-DEPENDENT RNA HELICASE"/>
    <property type="match status" value="1"/>
</dbReference>
<dbReference type="InterPro" id="IPR014001">
    <property type="entry name" value="Helicase_ATP-bd"/>
</dbReference>
<evidence type="ECO:0000256" key="6">
    <source>
        <dbReference type="ARBA" id="ARBA00022840"/>
    </source>
</evidence>
<dbReference type="SMART" id="SM00487">
    <property type="entry name" value="DEXDc"/>
    <property type="match status" value="1"/>
</dbReference>
<comment type="caution">
    <text evidence="13">The sequence shown here is derived from an EMBL/GenBank/DDBJ whole genome shotgun (WGS) entry which is preliminary data.</text>
</comment>
<evidence type="ECO:0000313" key="14">
    <source>
        <dbReference type="Proteomes" id="UP000265618"/>
    </source>
</evidence>
<dbReference type="PANTHER" id="PTHR18934:SF83">
    <property type="entry name" value="PRE-MRNA-SPLICING FACTOR ATP-DEPENDENT RNA HELICASE DHX16"/>
    <property type="match status" value="1"/>
</dbReference>
<dbReference type="PROSITE" id="PS51192">
    <property type="entry name" value="HELICASE_ATP_BIND_1"/>
    <property type="match status" value="1"/>
</dbReference>
<dbReference type="Pfam" id="PF21010">
    <property type="entry name" value="HA2_C"/>
    <property type="match status" value="1"/>
</dbReference>
<dbReference type="InterPro" id="IPR048333">
    <property type="entry name" value="HA2_WH"/>
</dbReference>
<feature type="non-terminal residue" evidence="13">
    <location>
        <position position="1088"/>
    </location>
</feature>
<dbReference type="SMART" id="SM00490">
    <property type="entry name" value="HELICc"/>
    <property type="match status" value="1"/>
</dbReference>
<evidence type="ECO:0000259" key="12">
    <source>
        <dbReference type="PROSITE" id="PS51194"/>
    </source>
</evidence>
<dbReference type="PROSITE" id="PS00690">
    <property type="entry name" value="DEAH_ATP_HELICASE"/>
    <property type="match status" value="1"/>
</dbReference>
<dbReference type="EC" id="3.6.4.13" evidence="2"/>
<keyword evidence="5" id="KW-0378">Hydrolase</keyword>
<dbReference type="FunFam" id="3.40.50.300:FF:000726">
    <property type="entry name" value="Pre-mRNA-splicing factor ATP-dependent RNA helicase"/>
    <property type="match status" value="1"/>
</dbReference>
<dbReference type="GO" id="GO:0071013">
    <property type="term" value="C:catalytic step 2 spliceosome"/>
    <property type="evidence" value="ECO:0007669"/>
    <property type="project" value="TreeGrafter"/>
</dbReference>
<evidence type="ECO:0000256" key="2">
    <source>
        <dbReference type="ARBA" id="ARBA00012552"/>
    </source>
</evidence>
<gene>
    <name evidence="13" type="ORF">KIPB_001729</name>
</gene>